<gene>
    <name evidence="2" type="ORF">UFOVP711_79</name>
</gene>
<sequence length="645" mass="72469">MASDLETGAFFYLRMLDDKPVALFRLDVNTETKEVNETIWDGASWQETDRLTMYIAYGSTEVEQVLERDATLAFPDAFREKAPNFQRIIPSVMSKHLAGKHDQSSHGRGGGMGAPREESHAKQKKAWELHEQGMTWEEVAKEAGYSNSGAARLAGKAHEKRVKAKGEGGEVPKPDEVITPKPKPTTDKQGAKEIARAQAIVDKATGGRPVAEVLAEERAKAGSSKDPTAKELEVTEAVIQSGGILRGEVERRRVIAGKEAVELANSDLEVLRKDHEFTQKRVDEVKGQRAEVRKAIEAEVVKSPEFETDLNERLDRARLRSKTDAVDAFIESDRSSALQDMRDYAGVYTRGTAFTEREAWLAERSKQRFPTDKKAQKEYIDAVSESMWSMGSAERKLVERDEKVAKLSIEDKRRSQNESEAYQDLYSLNKAISEREQIIRNGGVTSAQNAEIVRSVLIDSGRTMTDKPGQKIAGTKPVVAELREELPKIPDELWKDTRYPQLRVEGVKSGRGHWSESEQKIKTDGAKGSGRRASTLLHESMHAVENMNPSITQMQFVMMHRRAKGQKPEKLSVLIPKSGYRKDEVAIEDAWANPYSGKIYHYGGRHQNYEIMTMGIESLYKRDQYPREIADEDHLNFVMGVLAHA</sequence>
<feature type="compositionally biased region" description="Basic and acidic residues" evidence="1">
    <location>
        <begin position="510"/>
        <end position="525"/>
    </location>
</feature>
<reference evidence="2" key="1">
    <citation type="submission" date="2020-04" db="EMBL/GenBank/DDBJ databases">
        <authorList>
            <person name="Chiriac C."/>
            <person name="Salcher M."/>
            <person name="Ghai R."/>
            <person name="Kavagutti S V."/>
        </authorList>
    </citation>
    <scope>NUCLEOTIDE SEQUENCE</scope>
</reference>
<feature type="region of interest" description="Disordered" evidence="1">
    <location>
        <begin position="510"/>
        <end position="530"/>
    </location>
</feature>
<feature type="region of interest" description="Disordered" evidence="1">
    <location>
        <begin position="151"/>
        <end position="191"/>
    </location>
</feature>
<feature type="compositionally biased region" description="Basic and acidic residues" evidence="1">
    <location>
        <begin position="115"/>
        <end position="125"/>
    </location>
</feature>
<protein>
    <submittedName>
        <fullName evidence="2">Uncharacterized protein</fullName>
    </submittedName>
</protein>
<feature type="region of interest" description="Disordered" evidence="1">
    <location>
        <begin position="96"/>
        <end position="125"/>
    </location>
</feature>
<dbReference type="EMBL" id="LR796677">
    <property type="protein sequence ID" value="CAB4159319.1"/>
    <property type="molecule type" value="Genomic_DNA"/>
</dbReference>
<name>A0A6J5NJ06_9CAUD</name>
<organism evidence="2">
    <name type="scientific">uncultured Caudovirales phage</name>
    <dbReference type="NCBI Taxonomy" id="2100421"/>
    <lineage>
        <taxon>Viruses</taxon>
        <taxon>Duplodnaviria</taxon>
        <taxon>Heunggongvirae</taxon>
        <taxon>Uroviricota</taxon>
        <taxon>Caudoviricetes</taxon>
        <taxon>Peduoviridae</taxon>
        <taxon>Maltschvirus</taxon>
        <taxon>Maltschvirus maltsch</taxon>
    </lineage>
</organism>
<feature type="compositionally biased region" description="Basic and acidic residues" evidence="1">
    <location>
        <begin position="164"/>
        <end position="191"/>
    </location>
</feature>
<evidence type="ECO:0000256" key="1">
    <source>
        <dbReference type="SAM" id="MobiDB-lite"/>
    </source>
</evidence>
<accession>A0A6J5NJ06</accession>
<evidence type="ECO:0000313" key="2">
    <source>
        <dbReference type="EMBL" id="CAB4159319.1"/>
    </source>
</evidence>
<proteinExistence type="predicted"/>